<dbReference type="AlphaFoldDB" id="A0AAV2Q5P1"/>
<sequence length="102" mass="11394">DMDYMICTNPQPFPITALWSKDRYFADPGGFAYRCREITSTHKIDLDRCVTASEALMTSSVVPSTTPLKGLLCPPHMVAVGLYWPSPRPQLPVLTCCLLYDP</sequence>
<gene>
    <name evidence="1" type="ORF">MNOR_LOCUS7555</name>
</gene>
<protein>
    <submittedName>
        <fullName evidence="1">Uncharacterized protein</fullName>
    </submittedName>
</protein>
<keyword evidence="2" id="KW-1185">Reference proteome</keyword>
<comment type="caution">
    <text evidence="1">The sequence shown here is derived from an EMBL/GenBank/DDBJ whole genome shotgun (WGS) entry which is preliminary data.</text>
</comment>
<organism evidence="1 2">
    <name type="scientific">Meganyctiphanes norvegica</name>
    <name type="common">Northern krill</name>
    <name type="synonym">Thysanopoda norvegica</name>
    <dbReference type="NCBI Taxonomy" id="48144"/>
    <lineage>
        <taxon>Eukaryota</taxon>
        <taxon>Metazoa</taxon>
        <taxon>Ecdysozoa</taxon>
        <taxon>Arthropoda</taxon>
        <taxon>Crustacea</taxon>
        <taxon>Multicrustacea</taxon>
        <taxon>Malacostraca</taxon>
        <taxon>Eumalacostraca</taxon>
        <taxon>Eucarida</taxon>
        <taxon>Euphausiacea</taxon>
        <taxon>Euphausiidae</taxon>
        <taxon>Meganyctiphanes</taxon>
    </lineage>
</organism>
<evidence type="ECO:0000313" key="1">
    <source>
        <dbReference type="EMBL" id="CAL4069016.1"/>
    </source>
</evidence>
<evidence type="ECO:0000313" key="2">
    <source>
        <dbReference type="Proteomes" id="UP001497623"/>
    </source>
</evidence>
<proteinExistence type="predicted"/>
<accession>A0AAV2Q5P1</accession>
<dbReference type="EMBL" id="CAXKWB010003348">
    <property type="protein sequence ID" value="CAL4069016.1"/>
    <property type="molecule type" value="Genomic_DNA"/>
</dbReference>
<feature type="non-terminal residue" evidence="1">
    <location>
        <position position="1"/>
    </location>
</feature>
<dbReference type="Proteomes" id="UP001497623">
    <property type="component" value="Unassembled WGS sequence"/>
</dbReference>
<reference evidence="1 2" key="1">
    <citation type="submission" date="2024-05" db="EMBL/GenBank/DDBJ databases">
        <authorList>
            <person name="Wallberg A."/>
        </authorList>
    </citation>
    <scope>NUCLEOTIDE SEQUENCE [LARGE SCALE GENOMIC DNA]</scope>
</reference>
<name>A0AAV2Q5P1_MEGNR</name>